<keyword evidence="2" id="KW-1185">Reference proteome</keyword>
<dbReference type="EMBL" id="CM055097">
    <property type="protein sequence ID" value="KAJ7553653.1"/>
    <property type="molecule type" value="Genomic_DNA"/>
</dbReference>
<evidence type="ECO:0000313" key="2">
    <source>
        <dbReference type="Proteomes" id="UP001162992"/>
    </source>
</evidence>
<reference evidence="2" key="1">
    <citation type="journal article" date="2024" name="Proc. Natl. Acad. Sci. U.S.A.">
        <title>Extraordinary preservation of gene collinearity over three hundred million years revealed in homosporous lycophytes.</title>
        <authorList>
            <person name="Li C."/>
            <person name="Wickell D."/>
            <person name="Kuo L.Y."/>
            <person name="Chen X."/>
            <person name="Nie B."/>
            <person name="Liao X."/>
            <person name="Peng D."/>
            <person name="Ji J."/>
            <person name="Jenkins J."/>
            <person name="Williams M."/>
            <person name="Shu S."/>
            <person name="Plott C."/>
            <person name="Barry K."/>
            <person name="Rajasekar S."/>
            <person name="Grimwood J."/>
            <person name="Han X."/>
            <person name="Sun S."/>
            <person name="Hou Z."/>
            <person name="He W."/>
            <person name="Dai G."/>
            <person name="Sun C."/>
            <person name="Schmutz J."/>
            <person name="Leebens-Mack J.H."/>
            <person name="Li F.W."/>
            <person name="Wang L."/>
        </authorList>
    </citation>
    <scope>NUCLEOTIDE SEQUENCE [LARGE SCALE GENOMIC DNA]</scope>
    <source>
        <strain evidence="2">cv. PW_Plant_1</strain>
    </source>
</reference>
<comment type="caution">
    <text evidence="1">The sequence shown here is derived from an EMBL/GenBank/DDBJ whole genome shotgun (WGS) entry which is preliminary data.</text>
</comment>
<name>A0ACC2DHE8_DIPCM</name>
<sequence>MACSPHLRDTAVGNKTRAKTWCHISKAILLGTANPWDISNAIKHPHSKCILLIFPFCYISNLQFFYAFCSKTPKGIKRAPNLLNGPNKPKTLKNKLSRPCQIRPSKKTFNATLTTPMVVIESMMMTRKKLDNLIITKLGYELSLQYELDLF</sequence>
<accession>A0ACC2DHE8</accession>
<proteinExistence type="predicted"/>
<protein>
    <submittedName>
        <fullName evidence="1">Uncharacterized protein</fullName>
    </submittedName>
</protein>
<evidence type="ECO:0000313" key="1">
    <source>
        <dbReference type="EMBL" id="KAJ7553653.1"/>
    </source>
</evidence>
<gene>
    <name evidence="1" type="ORF">O6H91_06G107300</name>
</gene>
<organism evidence="1 2">
    <name type="scientific">Diphasiastrum complanatum</name>
    <name type="common">Issler's clubmoss</name>
    <name type="synonym">Lycopodium complanatum</name>
    <dbReference type="NCBI Taxonomy" id="34168"/>
    <lineage>
        <taxon>Eukaryota</taxon>
        <taxon>Viridiplantae</taxon>
        <taxon>Streptophyta</taxon>
        <taxon>Embryophyta</taxon>
        <taxon>Tracheophyta</taxon>
        <taxon>Lycopodiopsida</taxon>
        <taxon>Lycopodiales</taxon>
        <taxon>Lycopodiaceae</taxon>
        <taxon>Lycopodioideae</taxon>
        <taxon>Diphasiastrum</taxon>
    </lineage>
</organism>
<dbReference type="Proteomes" id="UP001162992">
    <property type="component" value="Chromosome 6"/>
</dbReference>